<dbReference type="Proteomes" id="UP000472335">
    <property type="component" value="Unassembled WGS sequence"/>
</dbReference>
<accession>A0A6G4V8L5</accession>
<proteinExistence type="predicted"/>
<feature type="region of interest" description="Disordered" evidence="1">
    <location>
        <begin position="18"/>
        <end position="50"/>
    </location>
</feature>
<dbReference type="AlphaFoldDB" id="A0A6G4V8L5"/>
<name>A0A6G4V8L5_9ACTN</name>
<sequence>MTTSRPVAGADFGCLTGVVDDEGVASGGDSAEERGSLARVRLPSSRSAQR</sequence>
<comment type="caution">
    <text evidence="2">The sequence shown here is derived from an EMBL/GenBank/DDBJ whole genome shotgun (WGS) entry which is preliminary data.</text>
</comment>
<dbReference type="EMBL" id="JAAKZY010000068">
    <property type="protein sequence ID" value="NGO10190.1"/>
    <property type="molecule type" value="Genomic_DNA"/>
</dbReference>
<reference evidence="2 3" key="1">
    <citation type="submission" date="2020-02" db="EMBL/GenBank/DDBJ databases">
        <title>Whole-genome analyses of novel actinobacteria.</title>
        <authorList>
            <person name="Sahin N."/>
            <person name="Gencbay T."/>
        </authorList>
    </citation>
    <scope>NUCLEOTIDE SEQUENCE [LARGE SCALE GENOMIC DNA]</scope>
    <source>
        <strain evidence="2 3">HC44</strain>
    </source>
</reference>
<organism evidence="2 3">
    <name type="scientific">Streptomyces scabichelini</name>
    <dbReference type="NCBI Taxonomy" id="2711217"/>
    <lineage>
        <taxon>Bacteria</taxon>
        <taxon>Bacillati</taxon>
        <taxon>Actinomycetota</taxon>
        <taxon>Actinomycetes</taxon>
        <taxon>Kitasatosporales</taxon>
        <taxon>Streptomycetaceae</taxon>
        <taxon>Streptomyces</taxon>
    </lineage>
</organism>
<gene>
    <name evidence="2" type="ORF">G5C60_22015</name>
</gene>
<evidence type="ECO:0000313" key="2">
    <source>
        <dbReference type="EMBL" id="NGO10190.1"/>
    </source>
</evidence>
<evidence type="ECO:0000256" key="1">
    <source>
        <dbReference type="SAM" id="MobiDB-lite"/>
    </source>
</evidence>
<dbReference type="RefSeq" id="WP_165261921.1">
    <property type="nucleotide sequence ID" value="NZ_JAAKZY010000068.1"/>
</dbReference>
<keyword evidence="3" id="KW-1185">Reference proteome</keyword>
<evidence type="ECO:0000313" key="3">
    <source>
        <dbReference type="Proteomes" id="UP000472335"/>
    </source>
</evidence>
<protein>
    <submittedName>
        <fullName evidence="2">Uncharacterized protein</fullName>
    </submittedName>
</protein>